<dbReference type="InterPro" id="IPR029063">
    <property type="entry name" value="SAM-dependent_MTases_sf"/>
</dbReference>
<organism evidence="2 3">
    <name type="scientific">Chlorobium luteolum (strain DSM 273 / BCRC 81028 / 2530)</name>
    <name type="common">Pelodictyon luteolum</name>
    <dbReference type="NCBI Taxonomy" id="319225"/>
    <lineage>
        <taxon>Bacteria</taxon>
        <taxon>Pseudomonadati</taxon>
        <taxon>Chlorobiota</taxon>
        <taxon>Chlorobiia</taxon>
        <taxon>Chlorobiales</taxon>
        <taxon>Chlorobiaceae</taxon>
        <taxon>Chlorobium/Pelodictyon group</taxon>
        <taxon>Pelodictyon</taxon>
    </lineage>
</organism>
<proteinExistence type="predicted"/>
<dbReference type="AlphaFoldDB" id="Q3B1T0"/>
<dbReference type="OrthoDB" id="9792586at2"/>
<dbReference type="InterPro" id="IPR013216">
    <property type="entry name" value="Methyltransf_11"/>
</dbReference>
<dbReference type="GO" id="GO:0008757">
    <property type="term" value="F:S-adenosylmethionine-dependent methyltransferase activity"/>
    <property type="evidence" value="ECO:0007669"/>
    <property type="project" value="InterPro"/>
</dbReference>
<sequence length="276" mass="31215">MRFQIKEALDRIATPLYNLKGRRPWSPGYYTAKKDTICAAIDKGLLIKDSKLPAGYASRIDERSIEYPWLFAQLPAKPGKVLDAGSALNHGFLIERAPLKNAELTIMTLAPEKRCFWGRSISYVFGDLRNTMFKDASFDVVVSVSTIEHIGLDNTKLYTSDVTKKENDVDGYLSAITEYKRILKPGGLCLITVPYGKPEVQDWYQVFDERMVTQLIDAFHPAEYSVDYFGYGLDGWFRTVAENVANAEFFDYNKGHRYAQDFAAAARSVACIRLIS</sequence>
<protein>
    <recommendedName>
        <fullName evidence="1">Methyltransferase type 11 domain-containing protein</fullName>
    </recommendedName>
</protein>
<accession>Q3B1T0</accession>
<dbReference type="SUPFAM" id="SSF53335">
    <property type="entry name" value="S-adenosyl-L-methionine-dependent methyltransferases"/>
    <property type="match status" value="1"/>
</dbReference>
<dbReference type="KEGG" id="plt:Plut_1850"/>
<gene>
    <name evidence="2" type="ordered locus">Plut_1850</name>
</gene>
<dbReference type="Gene3D" id="3.40.50.150">
    <property type="entry name" value="Vaccinia Virus protein VP39"/>
    <property type="match status" value="1"/>
</dbReference>
<dbReference type="eggNOG" id="COG2227">
    <property type="taxonomic scope" value="Bacteria"/>
</dbReference>
<dbReference type="HOGENOM" id="CLU_985781_0_0_10"/>
<dbReference type="RefSeq" id="WP_011358572.1">
    <property type="nucleotide sequence ID" value="NC_007512.1"/>
</dbReference>
<keyword evidence="3" id="KW-1185">Reference proteome</keyword>
<evidence type="ECO:0000313" key="3">
    <source>
        <dbReference type="Proteomes" id="UP000002709"/>
    </source>
</evidence>
<dbReference type="STRING" id="319225.Plut_1850"/>
<evidence type="ECO:0000259" key="1">
    <source>
        <dbReference type="Pfam" id="PF08241"/>
    </source>
</evidence>
<reference evidence="3" key="1">
    <citation type="submission" date="2005-08" db="EMBL/GenBank/DDBJ databases">
        <title>Complete sequence of Pelodictyon luteolum DSM 273.</title>
        <authorList>
            <consortium name="US DOE Joint Genome Institute"/>
            <person name="Copeland A."/>
            <person name="Lucas S."/>
            <person name="Lapidus A."/>
            <person name="Barry K."/>
            <person name="Detter J.C."/>
            <person name="Glavina T."/>
            <person name="Hammon N."/>
            <person name="Israni S."/>
            <person name="Pitluck S."/>
            <person name="Bryant D."/>
            <person name="Schmutz J."/>
            <person name="Larimer F."/>
            <person name="Land M."/>
            <person name="Kyrpides N."/>
            <person name="Ivanova N."/>
            <person name="Richardson P."/>
        </authorList>
    </citation>
    <scope>NUCLEOTIDE SEQUENCE [LARGE SCALE GENOMIC DNA]</scope>
    <source>
        <strain evidence="3">DSM 273 / BCRC 81028 / 2530</strain>
    </source>
</reference>
<dbReference type="Proteomes" id="UP000002709">
    <property type="component" value="Chromosome"/>
</dbReference>
<evidence type="ECO:0000313" key="2">
    <source>
        <dbReference type="EMBL" id="ABB24701.1"/>
    </source>
</evidence>
<dbReference type="Pfam" id="PF08241">
    <property type="entry name" value="Methyltransf_11"/>
    <property type="match status" value="1"/>
</dbReference>
<dbReference type="EMBL" id="CP000096">
    <property type="protein sequence ID" value="ABB24701.1"/>
    <property type="molecule type" value="Genomic_DNA"/>
</dbReference>
<name>Q3B1T0_CHLL3</name>
<feature type="domain" description="Methyltransferase type 11" evidence="1">
    <location>
        <begin position="119"/>
        <end position="191"/>
    </location>
</feature>